<sequence length="517" mass="57407">MGPEEGSWKNLRTALEPFLRPRDEATYIRRVLALHLGSCLKHDVIHSPLALMEPHHGVNLSPEARGLHEEYLEALRAYIAARAEHSQIAQEARNVPAHSPASNKARTTGDLLEGHILALEQQRKQEKLRAIEEHLDLLGDKPAAASRFLEPDVVFRGLHLLPTVPAEVVEGLVQQQETGGDFINRLEKQVLRARLLLQGEEQLLQNVKLRVTPNLSGVNQANKVQALSATRNELISWIEAELARAGDGSEYGTQDPASETSDKERHLVQKHLADIQKKYAKYSATRGALLHLIEEQLQSAVVPQETQETHDRAAAALRPAPNPHLLLPYISHLLTVAHEQKGLISHKSHLNTVLTRQLKNTCQTIEHLAEESHLLPRYPMSAKSRPRQGFGEALARSESLSPPCALQPWAFAADSAKIATLENVAEKIEKGQISLESSAKVLREVDHLLGVKVTPDPEERRPTVTVDDIWLNDDQLGSQRGPQRKHGNQSTRPQEIQDIWSTLDGNLGLPQSVDSSP</sequence>
<name>A0ABR3Y4F3_9PEZI</name>
<feature type="region of interest" description="Disordered" evidence="1">
    <location>
        <begin position="471"/>
        <end position="498"/>
    </location>
</feature>
<evidence type="ECO:0000313" key="2">
    <source>
        <dbReference type="EMBL" id="KAL1882718.1"/>
    </source>
</evidence>
<keyword evidence="3" id="KW-1185">Reference proteome</keyword>
<reference evidence="2 3" key="1">
    <citation type="journal article" date="2024" name="Commun. Biol.">
        <title>Comparative genomic analysis of thermophilic fungi reveals convergent evolutionary adaptations and gene losses.</title>
        <authorList>
            <person name="Steindorff A.S."/>
            <person name="Aguilar-Pontes M.V."/>
            <person name="Robinson A.J."/>
            <person name="Andreopoulos B."/>
            <person name="LaButti K."/>
            <person name="Kuo A."/>
            <person name="Mondo S."/>
            <person name="Riley R."/>
            <person name="Otillar R."/>
            <person name="Haridas S."/>
            <person name="Lipzen A."/>
            <person name="Grimwood J."/>
            <person name="Schmutz J."/>
            <person name="Clum A."/>
            <person name="Reid I.D."/>
            <person name="Moisan M.C."/>
            <person name="Butler G."/>
            <person name="Nguyen T.T.M."/>
            <person name="Dewar K."/>
            <person name="Conant G."/>
            <person name="Drula E."/>
            <person name="Henrissat B."/>
            <person name="Hansel C."/>
            <person name="Singer S."/>
            <person name="Hutchinson M.I."/>
            <person name="de Vries R.P."/>
            <person name="Natvig D.O."/>
            <person name="Powell A.J."/>
            <person name="Tsang A."/>
            <person name="Grigoriev I.V."/>
        </authorList>
    </citation>
    <scope>NUCLEOTIDE SEQUENCE [LARGE SCALE GENOMIC DNA]</scope>
    <source>
        <strain evidence="2 3">ATCC 24622</strain>
    </source>
</reference>
<comment type="caution">
    <text evidence="2">The sequence shown here is derived from an EMBL/GenBank/DDBJ whole genome shotgun (WGS) entry which is preliminary data.</text>
</comment>
<organism evidence="2 3">
    <name type="scientific">Phialemonium thermophilum</name>
    <dbReference type="NCBI Taxonomy" id="223376"/>
    <lineage>
        <taxon>Eukaryota</taxon>
        <taxon>Fungi</taxon>
        <taxon>Dikarya</taxon>
        <taxon>Ascomycota</taxon>
        <taxon>Pezizomycotina</taxon>
        <taxon>Sordariomycetes</taxon>
        <taxon>Sordariomycetidae</taxon>
        <taxon>Cephalothecales</taxon>
        <taxon>Cephalothecaceae</taxon>
        <taxon>Phialemonium</taxon>
    </lineage>
</organism>
<evidence type="ECO:0000256" key="1">
    <source>
        <dbReference type="SAM" id="MobiDB-lite"/>
    </source>
</evidence>
<feature type="compositionally biased region" description="Polar residues" evidence="1">
    <location>
        <begin position="488"/>
        <end position="498"/>
    </location>
</feature>
<dbReference type="Proteomes" id="UP001586593">
    <property type="component" value="Unassembled WGS sequence"/>
</dbReference>
<proteinExistence type="predicted"/>
<evidence type="ECO:0000313" key="3">
    <source>
        <dbReference type="Proteomes" id="UP001586593"/>
    </source>
</evidence>
<dbReference type="EMBL" id="JAZHXJ010000013">
    <property type="protein sequence ID" value="KAL1882718.1"/>
    <property type="molecule type" value="Genomic_DNA"/>
</dbReference>
<accession>A0ABR3Y4F3</accession>
<protein>
    <submittedName>
        <fullName evidence="2">Uncharacterized protein</fullName>
    </submittedName>
</protein>
<gene>
    <name evidence="2" type="ORF">VTK73DRAFT_1238</name>
</gene>